<evidence type="ECO:0000313" key="2">
    <source>
        <dbReference type="Proteomes" id="UP000699042"/>
    </source>
</evidence>
<protein>
    <submittedName>
        <fullName evidence="1">Uncharacterized protein</fullName>
    </submittedName>
</protein>
<dbReference type="AlphaFoldDB" id="A0A9P7UAT7"/>
<keyword evidence="2" id="KW-1185">Reference proteome</keyword>
<sequence length="42" mass="4608">MPQCHTGDRSSAQIQQCQQDSSYSWPRYAQISFGKCGLSLGG</sequence>
<comment type="caution">
    <text evidence="1">The sequence shown here is derived from an EMBL/GenBank/DDBJ whole genome shotgun (WGS) entry which is preliminary data.</text>
</comment>
<name>A0A9P7UAT7_9PEZI</name>
<evidence type="ECO:0000313" key="1">
    <source>
        <dbReference type="EMBL" id="KAG7044379.1"/>
    </source>
</evidence>
<dbReference type="Proteomes" id="UP000699042">
    <property type="component" value="Unassembled WGS sequence"/>
</dbReference>
<gene>
    <name evidence="1" type="ORF">JMJ77_003841</name>
</gene>
<accession>A0A9P7UAT7</accession>
<proteinExistence type="predicted"/>
<organism evidence="1 2">
    <name type="scientific">Colletotrichum scovillei</name>
    <dbReference type="NCBI Taxonomy" id="1209932"/>
    <lineage>
        <taxon>Eukaryota</taxon>
        <taxon>Fungi</taxon>
        <taxon>Dikarya</taxon>
        <taxon>Ascomycota</taxon>
        <taxon>Pezizomycotina</taxon>
        <taxon>Sordariomycetes</taxon>
        <taxon>Hypocreomycetidae</taxon>
        <taxon>Glomerellales</taxon>
        <taxon>Glomerellaceae</taxon>
        <taxon>Colletotrichum</taxon>
        <taxon>Colletotrichum acutatum species complex</taxon>
    </lineage>
</organism>
<dbReference type="EMBL" id="JAESDN010000010">
    <property type="protein sequence ID" value="KAG7044379.1"/>
    <property type="molecule type" value="Genomic_DNA"/>
</dbReference>
<reference evidence="1" key="1">
    <citation type="submission" date="2021-05" db="EMBL/GenBank/DDBJ databases">
        <title>Comparative genomics of three Colletotrichum scovillei strains and genetic complementation revealed genes involved fungal growth and virulence on chili pepper.</title>
        <authorList>
            <person name="Hsieh D.-K."/>
            <person name="Chuang S.-C."/>
            <person name="Chen C.-Y."/>
            <person name="Chao Y.-T."/>
            <person name="Lu M.-Y.J."/>
            <person name="Lee M.-H."/>
            <person name="Shih M.-C."/>
        </authorList>
    </citation>
    <scope>NUCLEOTIDE SEQUENCE</scope>
    <source>
        <strain evidence="1">Coll-153</strain>
    </source>
</reference>